<dbReference type="PANTHER" id="PTHR30093:SF7">
    <property type="entry name" value="MSHA MAJOR PILIN SUBUNIT MSHA"/>
    <property type="match status" value="1"/>
</dbReference>
<dbReference type="NCBIfam" id="TIGR02532">
    <property type="entry name" value="IV_pilin_GFxxxE"/>
    <property type="match status" value="1"/>
</dbReference>
<dbReference type="EMBL" id="NMUJ01000007">
    <property type="protein sequence ID" value="OYV03419.1"/>
    <property type="molecule type" value="Genomic_DNA"/>
</dbReference>
<dbReference type="PANTHER" id="PTHR30093">
    <property type="entry name" value="GENERAL SECRETION PATHWAY PROTEIN G"/>
    <property type="match status" value="1"/>
</dbReference>
<evidence type="ECO:0008006" key="4">
    <source>
        <dbReference type="Google" id="ProtNLM"/>
    </source>
</evidence>
<dbReference type="InterPro" id="IPR012902">
    <property type="entry name" value="N_methyl_site"/>
</dbReference>
<gene>
    <name evidence="2" type="ORF">CGW93_01230</name>
</gene>
<protein>
    <recommendedName>
        <fullName evidence="4">Prepilin-type N-terminal cleavage/methylation domain-containing protein</fullName>
    </recommendedName>
</protein>
<keyword evidence="1" id="KW-0472">Membrane</keyword>
<evidence type="ECO:0000313" key="2">
    <source>
        <dbReference type="EMBL" id="OYV03419.1"/>
    </source>
</evidence>
<dbReference type="SUPFAM" id="SSF54523">
    <property type="entry name" value="Pili subunits"/>
    <property type="match status" value="1"/>
</dbReference>
<keyword evidence="1" id="KW-0812">Transmembrane</keyword>
<name>A0A257LVA1_UNCW3</name>
<organism evidence="2 3">
    <name type="scientific">candidate division WOR-3 bacterium 4484_18</name>
    <dbReference type="NCBI Taxonomy" id="2020626"/>
    <lineage>
        <taxon>Bacteria</taxon>
        <taxon>Bacteria division WOR-3</taxon>
    </lineage>
</organism>
<sequence length="152" mass="16689">MKLLKRNEGFTLIELIMVIVIIGILAAVVIPRYFGLQTRARRAAFEGTVGALRSGIQAFHYNALIHEETGDTVFGTGAAAGSTYIFSANVLWPERLDGAPDNATASDSVPFFWIVLDPPITKDWTKVNDTTYIGPGSIDTFYYHPNDGTITY</sequence>
<reference evidence="3" key="1">
    <citation type="submission" date="2017-07" db="EMBL/GenBank/DDBJ databases">
        <title>Novel pathways for hydrocarbon cycling and metabolic interdependencies in hydrothermal sediment communities.</title>
        <authorList>
            <person name="Dombrowski N."/>
            <person name="Seitz K."/>
            <person name="Teske A."/>
            <person name="Baker B."/>
        </authorList>
    </citation>
    <scope>NUCLEOTIDE SEQUENCE [LARGE SCALE GENOMIC DNA]</scope>
</reference>
<dbReference type="AlphaFoldDB" id="A0A257LVA1"/>
<dbReference type="Proteomes" id="UP000216312">
    <property type="component" value="Unassembled WGS sequence"/>
</dbReference>
<dbReference type="Gene3D" id="3.30.700.10">
    <property type="entry name" value="Glycoprotein, Type 4 Pilin"/>
    <property type="match status" value="1"/>
</dbReference>
<dbReference type="PROSITE" id="PS00409">
    <property type="entry name" value="PROKAR_NTER_METHYL"/>
    <property type="match status" value="1"/>
</dbReference>
<dbReference type="Pfam" id="PF07963">
    <property type="entry name" value="N_methyl"/>
    <property type="match status" value="1"/>
</dbReference>
<dbReference type="InterPro" id="IPR045584">
    <property type="entry name" value="Pilin-like"/>
</dbReference>
<keyword evidence="1" id="KW-1133">Transmembrane helix</keyword>
<feature type="transmembrane region" description="Helical" evidence="1">
    <location>
        <begin position="12"/>
        <end position="34"/>
    </location>
</feature>
<accession>A0A257LVA1</accession>
<comment type="caution">
    <text evidence="2">The sequence shown here is derived from an EMBL/GenBank/DDBJ whole genome shotgun (WGS) entry which is preliminary data.</text>
</comment>
<evidence type="ECO:0000256" key="1">
    <source>
        <dbReference type="SAM" id="Phobius"/>
    </source>
</evidence>
<proteinExistence type="predicted"/>
<evidence type="ECO:0000313" key="3">
    <source>
        <dbReference type="Proteomes" id="UP000216312"/>
    </source>
</evidence>